<evidence type="ECO:0000313" key="7">
    <source>
        <dbReference type="Proteomes" id="UP000266389"/>
    </source>
</evidence>
<dbReference type="EMBL" id="PHFL01000072">
    <property type="protein sequence ID" value="RFM22861.1"/>
    <property type="molecule type" value="Genomic_DNA"/>
</dbReference>
<feature type="disulfide bond" description="Redox-active" evidence="4">
    <location>
        <begin position="73"/>
        <end position="77"/>
    </location>
</feature>
<dbReference type="PANTHER" id="PTHR12151:SF25">
    <property type="entry name" value="LINALOOL DEHYDRATASE_ISOMERASE DOMAIN-CONTAINING PROTEIN"/>
    <property type="match status" value="1"/>
</dbReference>
<evidence type="ECO:0000256" key="1">
    <source>
        <dbReference type="ARBA" id="ARBA00010996"/>
    </source>
</evidence>
<name>A0A395LW78_9BACT</name>
<dbReference type="PROSITE" id="PS51352">
    <property type="entry name" value="THIOREDOXIN_2"/>
    <property type="match status" value="1"/>
</dbReference>
<gene>
    <name evidence="6" type="ORF">D0433_13650</name>
</gene>
<dbReference type="Proteomes" id="UP000266389">
    <property type="component" value="Unassembled WGS sequence"/>
</dbReference>
<dbReference type="CDD" id="cd02968">
    <property type="entry name" value="SCO"/>
    <property type="match status" value="1"/>
</dbReference>
<dbReference type="InterPro" id="IPR003782">
    <property type="entry name" value="SCO1/SenC"/>
</dbReference>
<evidence type="ECO:0000256" key="2">
    <source>
        <dbReference type="ARBA" id="ARBA00023008"/>
    </source>
</evidence>
<feature type="binding site" evidence="3">
    <location>
        <position position="73"/>
    </location>
    <ligand>
        <name>Cu cation</name>
        <dbReference type="ChEBI" id="CHEBI:23378"/>
    </ligand>
</feature>
<comment type="similarity">
    <text evidence="1">Belongs to the SCO1/2 family.</text>
</comment>
<comment type="caution">
    <text evidence="6">The sequence shown here is derived from an EMBL/GenBank/DDBJ whole genome shotgun (WGS) entry which is preliminary data.</text>
</comment>
<evidence type="ECO:0000256" key="4">
    <source>
        <dbReference type="PIRSR" id="PIRSR603782-2"/>
    </source>
</evidence>
<reference evidence="6 7" key="1">
    <citation type="journal article" date="2011" name="ISME J.">
        <title>Community ecology of hot spring cyanobacterial mats: predominant populations and their functional potential.</title>
        <authorList>
            <person name="Klatt C.G."/>
            <person name="Wood J.M."/>
            <person name="Rusch D.B."/>
            <person name="Bateson M.M."/>
            <person name="Hamamura N."/>
            <person name="Heidelberg J.F."/>
            <person name="Grossman A.R."/>
            <person name="Bhaya D."/>
            <person name="Cohan F.M."/>
            <person name="Kuhl M."/>
            <person name="Bryant D.A."/>
            <person name="Ward D.M."/>
        </authorList>
    </citation>
    <scope>NUCLEOTIDE SEQUENCE [LARGE SCALE GENOMIC DNA]</scope>
    <source>
        <strain evidence="6">OS</strain>
    </source>
</reference>
<dbReference type="PANTHER" id="PTHR12151">
    <property type="entry name" value="ELECTRON TRANSPORT PROTIN SCO1/SENC FAMILY MEMBER"/>
    <property type="match status" value="1"/>
</dbReference>
<dbReference type="Pfam" id="PF02630">
    <property type="entry name" value="SCO1-SenC"/>
    <property type="match status" value="1"/>
</dbReference>
<proteinExistence type="inferred from homology"/>
<protein>
    <submittedName>
        <fullName evidence="6">SCO family protein</fullName>
    </submittedName>
</protein>
<feature type="domain" description="Thioredoxin" evidence="5">
    <location>
        <begin position="35"/>
        <end position="194"/>
    </location>
</feature>
<feature type="binding site" evidence="3">
    <location>
        <position position="77"/>
    </location>
    <ligand>
        <name>Cu cation</name>
        <dbReference type="ChEBI" id="CHEBI:23378"/>
    </ligand>
</feature>
<dbReference type="GO" id="GO:0046872">
    <property type="term" value="F:metal ion binding"/>
    <property type="evidence" value="ECO:0007669"/>
    <property type="project" value="UniProtKB-KW"/>
</dbReference>
<sequence length="213" mass="23880">MSSKRTIFLFAVSVVAITLVAVFAIQKADFSRQEIPVIAKVPAFSLQDQHGNTFTEKDLQGKITIWDFFFTRCPGACPIMTKQMAELYKLYASSQRVQFVSVTVDPEYDTPEVLREYAAANGVVDLRWRFLRGSIDSVITLSEKGFMLPAENLPAGHSTKLILIDQEGQIRGYFNHNDNASISVLKTQVRELAKPFLAEEAEARKKAAESQQN</sequence>
<keyword evidence="3" id="KW-0479">Metal-binding</keyword>
<dbReference type="AlphaFoldDB" id="A0A395LW78"/>
<dbReference type="Gene3D" id="3.40.30.10">
    <property type="entry name" value="Glutaredoxin"/>
    <property type="match status" value="1"/>
</dbReference>
<dbReference type="InterPro" id="IPR036249">
    <property type="entry name" value="Thioredoxin-like_sf"/>
</dbReference>
<evidence type="ECO:0000256" key="3">
    <source>
        <dbReference type="PIRSR" id="PIRSR603782-1"/>
    </source>
</evidence>
<dbReference type="SUPFAM" id="SSF52833">
    <property type="entry name" value="Thioredoxin-like"/>
    <property type="match status" value="1"/>
</dbReference>
<dbReference type="InterPro" id="IPR013766">
    <property type="entry name" value="Thioredoxin_domain"/>
</dbReference>
<evidence type="ECO:0000259" key="5">
    <source>
        <dbReference type="PROSITE" id="PS51352"/>
    </source>
</evidence>
<accession>A0A395LW78</accession>
<organism evidence="6 7">
    <name type="scientific">Candidatus Thermochlorobacter aerophilus</name>
    <dbReference type="NCBI Taxonomy" id="1868324"/>
    <lineage>
        <taxon>Bacteria</taxon>
        <taxon>Pseudomonadati</taxon>
        <taxon>Chlorobiota</taxon>
        <taxon>Chlorobiia</taxon>
        <taxon>Chlorobiales</taxon>
        <taxon>Candidatus Thermochlorobacteriaceae</taxon>
        <taxon>Candidatus Thermochlorobacter</taxon>
    </lineage>
</organism>
<keyword evidence="4" id="KW-1015">Disulfide bond</keyword>
<evidence type="ECO:0000313" key="6">
    <source>
        <dbReference type="EMBL" id="RFM22861.1"/>
    </source>
</evidence>
<feature type="binding site" evidence="3">
    <location>
        <position position="157"/>
    </location>
    <ligand>
        <name>Cu cation</name>
        <dbReference type="ChEBI" id="CHEBI:23378"/>
    </ligand>
</feature>
<keyword evidence="2 3" id="KW-0186">Copper</keyword>